<dbReference type="InterPro" id="IPR036388">
    <property type="entry name" value="WH-like_DNA-bd_sf"/>
</dbReference>
<dbReference type="Pfam" id="PF13749">
    <property type="entry name" value="HATPase_c_4"/>
    <property type="match status" value="1"/>
</dbReference>
<gene>
    <name evidence="2" type="ordered locus">Rcas_1744</name>
</gene>
<keyword evidence="3" id="KW-1185">Reference proteome</keyword>
<evidence type="ECO:0000313" key="2">
    <source>
        <dbReference type="EMBL" id="ABU57836.1"/>
    </source>
</evidence>
<dbReference type="STRING" id="383372.Rcas_1744"/>
<dbReference type="PANTHER" id="PTHR30595:SF6">
    <property type="entry name" value="SCHLAFEN ALBA-2 DOMAIN-CONTAINING PROTEIN"/>
    <property type="match status" value="1"/>
</dbReference>
<dbReference type="Proteomes" id="UP000000263">
    <property type="component" value="Chromosome"/>
</dbReference>
<proteinExistence type="predicted"/>
<evidence type="ECO:0000313" key="3">
    <source>
        <dbReference type="Proteomes" id="UP000000263"/>
    </source>
</evidence>
<evidence type="ECO:0000259" key="1">
    <source>
        <dbReference type="Pfam" id="PF04326"/>
    </source>
</evidence>
<sequence>MFDAVEQTSKVMDIHEQAITDLLAQAEGERVACVRANVRPIDLAQTMAAMANASGGTILIGVRGRQVEGVADVDAARAMAFDAALACLPPLVLPLPVVVTHNGATLLIVTVPSGLPHVYSVGGTYLRREGSANVPLAPDALRHLLIERGETSWDRMAPPDATLADLDAEKIAAYARRVGPIAEADPLAFLLRRGCLMQRSGTATGKTEFVPTNAGLLLFGVEIERWFPQAEVTLVRYQGREMSDAFLREDIRDTLPETARRAERWLIEHMRRGSRMVGLEREDWTQFPLGAVREALINALAHRDYTIRGDSIRVLLFSDRLECYSPGRLPGHVTLQNLVEERFSRNATLVQALADLGLIERLGYGIDRMLRQMADAGLPPPEFRETTAGFLVTLYGRTGDDRADAGGADVAAWRRMGLNERQIAALLFLAEHQRITNRDMQELAPDVSAETLRRDLVDLVERGLLLRVGDKRGAYYILK</sequence>
<dbReference type="InterPro" id="IPR038475">
    <property type="entry name" value="RecG_C_sf"/>
</dbReference>
<dbReference type="eggNOG" id="COG1349">
    <property type="taxonomic scope" value="Bacteria"/>
</dbReference>
<dbReference type="Gene3D" id="3.30.565.60">
    <property type="match status" value="1"/>
</dbReference>
<dbReference type="InterPro" id="IPR036390">
    <property type="entry name" value="WH_DNA-bd_sf"/>
</dbReference>
<dbReference type="InterPro" id="IPR007421">
    <property type="entry name" value="Schlafen_AlbA_2_dom"/>
</dbReference>
<reference evidence="2 3" key="1">
    <citation type="submission" date="2007-08" db="EMBL/GenBank/DDBJ databases">
        <title>Complete sequence of Roseiflexus castenholzii DSM 13941.</title>
        <authorList>
            <consortium name="US DOE Joint Genome Institute"/>
            <person name="Copeland A."/>
            <person name="Lucas S."/>
            <person name="Lapidus A."/>
            <person name="Barry K."/>
            <person name="Glavina del Rio T."/>
            <person name="Dalin E."/>
            <person name="Tice H."/>
            <person name="Pitluck S."/>
            <person name="Thompson L.S."/>
            <person name="Brettin T."/>
            <person name="Bruce D."/>
            <person name="Detter J.C."/>
            <person name="Han C."/>
            <person name="Tapia R."/>
            <person name="Schmutz J."/>
            <person name="Larimer F."/>
            <person name="Land M."/>
            <person name="Hauser L."/>
            <person name="Kyrpides N."/>
            <person name="Mikhailova N."/>
            <person name="Bryant D.A."/>
            <person name="Hanada S."/>
            <person name="Tsukatani Y."/>
            <person name="Richardson P."/>
        </authorList>
    </citation>
    <scope>NUCLEOTIDE SEQUENCE [LARGE SCALE GENOMIC DNA]</scope>
    <source>
        <strain evidence="3">DSM 13941 / HLO8</strain>
    </source>
</reference>
<dbReference type="SUPFAM" id="SSF46785">
    <property type="entry name" value="Winged helix' DNA-binding domain"/>
    <property type="match status" value="1"/>
</dbReference>
<dbReference type="InterPro" id="IPR038461">
    <property type="entry name" value="Schlafen_AlbA_2_dom_sf"/>
</dbReference>
<dbReference type="PANTHER" id="PTHR30595">
    <property type="entry name" value="GLPR-RELATED TRANSCRIPTIONAL REPRESSOR"/>
    <property type="match status" value="1"/>
</dbReference>
<dbReference type="Gene3D" id="3.30.950.30">
    <property type="entry name" value="Schlafen, AAA domain"/>
    <property type="match status" value="1"/>
</dbReference>
<dbReference type="KEGG" id="rca:Rcas_1744"/>
<feature type="domain" description="Schlafen AlbA-2" evidence="1">
    <location>
        <begin position="43"/>
        <end position="135"/>
    </location>
</feature>
<organism evidence="2 3">
    <name type="scientific">Roseiflexus castenholzii (strain DSM 13941 / HLO8)</name>
    <dbReference type="NCBI Taxonomy" id="383372"/>
    <lineage>
        <taxon>Bacteria</taxon>
        <taxon>Bacillati</taxon>
        <taxon>Chloroflexota</taxon>
        <taxon>Chloroflexia</taxon>
        <taxon>Chloroflexales</taxon>
        <taxon>Roseiflexineae</taxon>
        <taxon>Roseiflexaceae</taxon>
        <taxon>Roseiflexus</taxon>
    </lineage>
</organism>
<accession>A7NK16</accession>
<name>A7NK16_ROSCS</name>
<dbReference type="HOGENOM" id="CLU_024970_3_3_0"/>
<dbReference type="eggNOG" id="COG2865">
    <property type="taxonomic scope" value="Bacteria"/>
</dbReference>
<dbReference type="EMBL" id="CP000804">
    <property type="protein sequence ID" value="ABU57836.1"/>
    <property type="molecule type" value="Genomic_DNA"/>
</dbReference>
<dbReference type="Pfam" id="PF04326">
    <property type="entry name" value="SLFN_AlbA_2"/>
    <property type="match status" value="1"/>
</dbReference>
<dbReference type="AlphaFoldDB" id="A7NK16"/>
<protein>
    <submittedName>
        <fullName evidence="2">Putative transcriptional regulator</fullName>
    </submittedName>
</protein>
<dbReference type="Gene3D" id="1.10.10.10">
    <property type="entry name" value="Winged helix-like DNA-binding domain superfamily/Winged helix DNA-binding domain"/>
    <property type="match status" value="1"/>
</dbReference>